<dbReference type="InterPro" id="IPR013785">
    <property type="entry name" value="Aldolase_TIM"/>
</dbReference>
<evidence type="ECO:0000256" key="12">
    <source>
        <dbReference type="ARBA" id="ARBA00023004"/>
    </source>
</evidence>
<evidence type="ECO:0000256" key="8">
    <source>
        <dbReference type="ARBA" id="ARBA00022691"/>
    </source>
</evidence>
<evidence type="ECO:0000256" key="11">
    <source>
        <dbReference type="ARBA" id="ARBA00022756"/>
    </source>
</evidence>
<dbReference type="GO" id="GO:0051539">
    <property type="term" value="F:4 iron, 4 sulfur cluster binding"/>
    <property type="evidence" value="ECO:0007669"/>
    <property type="project" value="UniProtKB-KW"/>
</dbReference>
<evidence type="ECO:0000256" key="7">
    <source>
        <dbReference type="ARBA" id="ARBA00022679"/>
    </source>
</evidence>
<keyword evidence="10" id="KW-0479">Metal-binding</keyword>
<dbReference type="SMART" id="SM00729">
    <property type="entry name" value="Elp3"/>
    <property type="match status" value="1"/>
</dbReference>
<dbReference type="CDD" id="cd01335">
    <property type="entry name" value="Radical_SAM"/>
    <property type="match status" value="1"/>
</dbReference>
<dbReference type="PANTHER" id="PTHR22976">
    <property type="entry name" value="BIOTIN SYNTHASE"/>
    <property type="match status" value="1"/>
</dbReference>
<evidence type="ECO:0000256" key="2">
    <source>
        <dbReference type="ARBA" id="ARBA00004942"/>
    </source>
</evidence>
<evidence type="ECO:0000256" key="5">
    <source>
        <dbReference type="ARBA" id="ARBA00012236"/>
    </source>
</evidence>
<reference evidence="16" key="1">
    <citation type="submission" date="2018-06" db="EMBL/GenBank/DDBJ databases">
        <authorList>
            <person name="Zhirakovskaya E."/>
        </authorList>
    </citation>
    <scope>NUCLEOTIDE SEQUENCE</scope>
</reference>
<dbReference type="SFLD" id="SFLDG01060">
    <property type="entry name" value="BATS_domain_containing"/>
    <property type="match status" value="1"/>
</dbReference>
<dbReference type="InterPro" id="IPR002684">
    <property type="entry name" value="Biotin_synth/BioAB"/>
</dbReference>
<dbReference type="SMART" id="SM00876">
    <property type="entry name" value="BATS"/>
    <property type="match status" value="1"/>
</dbReference>
<dbReference type="NCBIfam" id="TIGR00433">
    <property type="entry name" value="bioB"/>
    <property type="match status" value="1"/>
</dbReference>
<organism evidence="16">
    <name type="scientific">hydrothermal vent metagenome</name>
    <dbReference type="NCBI Taxonomy" id="652676"/>
    <lineage>
        <taxon>unclassified sequences</taxon>
        <taxon>metagenomes</taxon>
        <taxon>ecological metagenomes</taxon>
    </lineage>
</organism>
<dbReference type="SFLD" id="SFLDG01278">
    <property type="entry name" value="biotin_synthase_like"/>
    <property type="match status" value="1"/>
</dbReference>
<evidence type="ECO:0000256" key="14">
    <source>
        <dbReference type="ARBA" id="ARBA00034078"/>
    </source>
</evidence>
<evidence type="ECO:0000256" key="9">
    <source>
        <dbReference type="ARBA" id="ARBA00022714"/>
    </source>
</evidence>
<dbReference type="PANTHER" id="PTHR22976:SF2">
    <property type="entry name" value="BIOTIN SYNTHASE, MITOCHONDRIAL"/>
    <property type="match status" value="1"/>
</dbReference>
<evidence type="ECO:0000256" key="3">
    <source>
        <dbReference type="ARBA" id="ARBA00010765"/>
    </source>
</evidence>
<dbReference type="SFLD" id="SFLDS00029">
    <property type="entry name" value="Radical_SAM"/>
    <property type="match status" value="1"/>
</dbReference>
<dbReference type="UniPathway" id="UPA00078">
    <property type="reaction ID" value="UER00162"/>
</dbReference>
<keyword evidence="11" id="KW-0093">Biotin biosynthesis</keyword>
<comment type="cofactor">
    <cofactor evidence="1">
        <name>[4Fe-4S] cluster</name>
        <dbReference type="ChEBI" id="CHEBI:49883"/>
    </cofactor>
</comment>
<dbReference type="GO" id="GO:0051537">
    <property type="term" value="F:2 iron, 2 sulfur cluster binding"/>
    <property type="evidence" value="ECO:0007669"/>
    <property type="project" value="UniProtKB-KW"/>
</dbReference>
<evidence type="ECO:0000256" key="1">
    <source>
        <dbReference type="ARBA" id="ARBA00001966"/>
    </source>
</evidence>
<comment type="cofactor">
    <cofactor evidence="14">
        <name>[2Fe-2S] cluster</name>
        <dbReference type="ChEBI" id="CHEBI:190135"/>
    </cofactor>
</comment>
<keyword evidence="12" id="KW-0408">Iron</keyword>
<dbReference type="Pfam" id="PF04055">
    <property type="entry name" value="Radical_SAM"/>
    <property type="match status" value="1"/>
</dbReference>
<protein>
    <recommendedName>
        <fullName evidence="5">biotin synthase</fullName>
        <ecNumber evidence="5">2.8.1.6</ecNumber>
    </recommendedName>
</protein>
<dbReference type="InterPro" id="IPR024177">
    <property type="entry name" value="Biotin_synthase"/>
</dbReference>
<dbReference type="AlphaFoldDB" id="A0A3B1CKC6"/>
<dbReference type="InterPro" id="IPR007197">
    <property type="entry name" value="rSAM"/>
</dbReference>
<dbReference type="Gene3D" id="3.20.20.70">
    <property type="entry name" value="Aldolase class I"/>
    <property type="match status" value="1"/>
</dbReference>
<dbReference type="PROSITE" id="PS51918">
    <property type="entry name" value="RADICAL_SAM"/>
    <property type="match status" value="1"/>
</dbReference>
<comment type="subunit">
    <text evidence="4">Homodimer.</text>
</comment>
<dbReference type="GO" id="GO:0004076">
    <property type="term" value="F:biotin synthase activity"/>
    <property type="evidence" value="ECO:0007669"/>
    <property type="project" value="UniProtKB-EC"/>
</dbReference>
<keyword evidence="6" id="KW-0004">4Fe-4S</keyword>
<gene>
    <name evidence="16" type="ORF">MNBD_NITROSPINAE02-2044</name>
</gene>
<keyword evidence="8" id="KW-0949">S-adenosyl-L-methionine</keyword>
<evidence type="ECO:0000259" key="15">
    <source>
        <dbReference type="PROSITE" id="PS51918"/>
    </source>
</evidence>
<dbReference type="InterPro" id="IPR010722">
    <property type="entry name" value="BATS_dom"/>
</dbReference>
<dbReference type="EC" id="2.8.1.6" evidence="5"/>
<dbReference type="InterPro" id="IPR006638">
    <property type="entry name" value="Elp3/MiaA/NifB-like_rSAM"/>
</dbReference>
<evidence type="ECO:0000313" key="16">
    <source>
        <dbReference type="EMBL" id="VAX25163.1"/>
    </source>
</evidence>
<name>A0A3B1CKC6_9ZZZZ</name>
<comment type="pathway">
    <text evidence="2">Cofactor biosynthesis; biotin biosynthesis; biotin from 7,8-diaminononanoate: step 2/2.</text>
</comment>
<keyword evidence="9" id="KW-0001">2Fe-2S</keyword>
<sequence length="345" mass="37626">MQTLNDATALNNGTAVDLIRLCEAKALENEALAMDEAVGLISLDSSFIYDLIASSNRVRRHYKGDTVSLCSIINAKSGKCAEDCAFCSQSVHASGKIEEFDLVSPETIINGAREAIKSGAHKYGIVTSGYGFNEKSRNGDLESIIQAIENIKENLPLHRCASLGVIDRATALRLKEAGIVEYHHNLETARSFFPNICSTHEYDEDVETVRAVKSAGMRVCCGGIFGMGESLEQRVEMAFELKELDVDSVPLNFLNPIDGTRLSGAVPLKPLDVLKIISTYRMILPTKDIKVAGGREKNLRDLQCLMFAAGANSTMVGNYLTTAGRPAGEDLRMIKDLELKVKECD</sequence>
<dbReference type="Pfam" id="PF06968">
    <property type="entry name" value="BATS"/>
    <property type="match status" value="1"/>
</dbReference>
<dbReference type="InterPro" id="IPR058240">
    <property type="entry name" value="rSAM_sf"/>
</dbReference>
<dbReference type="GO" id="GO:0046872">
    <property type="term" value="F:metal ion binding"/>
    <property type="evidence" value="ECO:0007669"/>
    <property type="project" value="UniProtKB-KW"/>
</dbReference>
<evidence type="ECO:0000256" key="13">
    <source>
        <dbReference type="ARBA" id="ARBA00023014"/>
    </source>
</evidence>
<evidence type="ECO:0000256" key="10">
    <source>
        <dbReference type="ARBA" id="ARBA00022723"/>
    </source>
</evidence>
<feature type="domain" description="Radical SAM core" evidence="15">
    <location>
        <begin position="62"/>
        <end position="295"/>
    </location>
</feature>
<evidence type="ECO:0000256" key="4">
    <source>
        <dbReference type="ARBA" id="ARBA00011738"/>
    </source>
</evidence>
<keyword evidence="7 16" id="KW-0808">Transferase</keyword>
<dbReference type="GO" id="GO:0009102">
    <property type="term" value="P:biotin biosynthetic process"/>
    <property type="evidence" value="ECO:0007669"/>
    <property type="project" value="UniProtKB-UniPathway"/>
</dbReference>
<dbReference type="PIRSF" id="PIRSF001619">
    <property type="entry name" value="Biotin_synth"/>
    <property type="match status" value="1"/>
</dbReference>
<evidence type="ECO:0000256" key="6">
    <source>
        <dbReference type="ARBA" id="ARBA00022485"/>
    </source>
</evidence>
<proteinExistence type="inferred from homology"/>
<dbReference type="EMBL" id="UOGE01000102">
    <property type="protein sequence ID" value="VAX25163.1"/>
    <property type="molecule type" value="Genomic_DNA"/>
</dbReference>
<dbReference type="FunFam" id="3.20.20.70:FF:000026">
    <property type="entry name" value="Biotin synthase"/>
    <property type="match status" value="1"/>
</dbReference>
<accession>A0A3B1CKC6</accession>
<comment type="similarity">
    <text evidence="3">Belongs to the radical SAM superfamily. Biotin synthase family.</text>
</comment>
<dbReference type="SUPFAM" id="SSF102114">
    <property type="entry name" value="Radical SAM enzymes"/>
    <property type="match status" value="1"/>
</dbReference>
<dbReference type="HAMAP" id="MF_01694">
    <property type="entry name" value="BioB"/>
    <property type="match status" value="1"/>
</dbReference>
<keyword evidence="13" id="KW-0411">Iron-sulfur</keyword>